<accession>A0A497ZIC9</accession>
<evidence type="ECO:0000313" key="3">
    <source>
        <dbReference type="Proteomes" id="UP000271700"/>
    </source>
</evidence>
<dbReference type="Gene3D" id="3.20.20.150">
    <property type="entry name" value="Divalent-metal-dependent TIM barrel enzymes"/>
    <property type="match status" value="1"/>
</dbReference>
<dbReference type="GO" id="GO:0016853">
    <property type="term" value="F:isomerase activity"/>
    <property type="evidence" value="ECO:0007669"/>
    <property type="project" value="UniProtKB-KW"/>
</dbReference>
<dbReference type="RefSeq" id="WP_029622127.1">
    <property type="nucleotide sequence ID" value="NZ_AEYW01000018.1"/>
</dbReference>
<dbReference type="STRING" id="981384.GCA_000192475_01058"/>
<dbReference type="Pfam" id="PF01261">
    <property type="entry name" value="AP_endonuc_2"/>
    <property type="match status" value="1"/>
</dbReference>
<dbReference type="EMBL" id="RCCT01000002">
    <property type="protein sequence ID" value="RLK08439.1"/>
    <property type="molecule type" value="Genomic_DNA"/>
</dbReference>
<protein>
    <submittedName>
        <fullName evidence="2">Sugar phosphate isomerase/epimerase</fullName>
    </submittedName>
</protein>
<dbReference type="PANTHER" id="PTHR12110:SF41">
    <property type="entry name" value="INOSOSE DEHYDRATASE"/>
    <property type="match status" value="1"/>
</dbReference>
<keyword evidence="3" id="KW-1185">Reference proteome</keyword>
<sequence length="247" mass="26639">MPAISYQLYGSRNWPLLDTLAMLYATGFNEVEGYGALFAQAPSLTEDLATAGLNMPTLHYGLADLERDPGAAIDLAQAVGAEAVFAPFLDAEDRPTDRAGWEVFAERLVAAGKPLQKAGLIFGWHNHDFELVDLGDGVTPLDIIAGASPDLKLELDLGWVVRAGLDPVHLIRTYGDQIHSAHIKDLAPQGDCVDEDGWADVGYGVMDWTAIHGALQGAGVSRYVIEHDNPNDHHRFASRSLATVQAL</sequence>
<organism evidence="2 3">
    <name type="scientific">Ruegeria conchae</name>
    <dbReference type="NCBI Taxonomy" id="981384"/>
    <lineage>
        <taxon>Bacteria</taxon>
        <taxon>Pseudomonadati</taxon>
        <taxon>Pseudomonadota</taxon>
        <taxon>Alphaproteobacteria</taxon>
        <taxon>Rhodobacterales</taxon>
        <taxon>Roseobacteraceae</taxon>
        <taxon>Ruegeria</taxon>
    </lineage>
</organism>
<dbReference type="InterPro" id="IPR050312">
    <property type="entry name" value="IolE/XylAMocC-like"/>
</dbReference>
<evidence type="ECO:0000313" key="2">
    <source>
        <dbReference type="EMBL" id="RLK08439.1"/>
    </source>
</evidence>
<feature type="domain" description="Xylose isomerase-like TIM barrel" evidence="1">
    <location>
        <begin position="72"/>
        <end position="228"/>
    </location>
</feature>
<dbReference type="InterPro" id="IPR013022">
    <property type="entry name" value="Xyl_isomerase-like_TIM-brl"/>
</dbReference>
<reference evidence="2 3" key="1">
    <citation type="submission" date="2018-10" db="EMBL/GenBank/DDBJ databases">
        <title>Genomic Encyclopedia of Archaeal and Bacterial Type Strains, Phase II (KMG-II): from individual species to whole genera.</title>
        <authorList>
            <person name="Goeker M."/>
        </authorList>
    </citation>
    <scope>NUCLEOTIDE SEQUENCE [LARGE SCALE GENOMIC DNA]</scope>
    <source>
        <strain evidence="2 3">DSM 29317</strain>
    </source>
</reference>
<dbReference type="AlphaFoldDB" id="A0A497ZIC9"/>
<evidence type="ECO:0000259" key="1">
    <source>
        <dbReference type="Pfam" id="PF01261"/>
    </source>
</evidence>
<dbReference type="SUPFAM" id="SSF51658">
    <property type="entry name" value="Xylose isomerase-like"/>
    <property type="match status" value="1"/>
</dbReference>
<dbReference type="Proteomes" id="UP000271700">
    <property type="component" value="Unassembled WGS sequence"/>
</dbReference>
<dbReference type="PANTHER" id="PTHR12110">
    <property type="entry name" value="HYDROXYPYRUVATE ISOMERASE"/>
    <property type="match status" value="1"/>
</dbReference>
<keyword evidence="2" id="KW-0413">Isomerase</keyword>
<comment type="caution">
    <text evidence="2">The sequence shown here is derived from an EMBL/GenBank/DDBJ whole genome shotgun (WGS) entry which is preliminary data.</text>
</comment>
<dbReference type="InterPro" id="IPR036237">
    <property type="entry name" value="Xyl_isomerase-like_sf"/>
</dbReference>
<gene>
    <name evidence="2" type="ORF">CLV75_2114</name>
</gene>
<dbReference type="OrthoDB" id="9798407at2"/>
<name>A0A497ZIC9_9RHOB</name>
<proteinExistence type="predicted"/>